<dbReference type="GO" id="GO:0046872">
    <property type="term" value="F:metal ion binding"/>
    <property type="evidence" value="ECO:0007669"/>
    <property type="project" value="UniProtKB-KW"/>
</dbReference>
<dbReference type="Gene3D" id="3.40.50.10390">
    <property type="entry name" value="Gingipain r, domain 1"/>
    <property type="match status" value="1"/>
</dbReference>
<keyword evidence="5" id="KW-1185">Reference proteome</keyword>
<dbReference type="eggNOG" id="COG1404">
    <property type="taxonomic scope" value="Bacteria"/>
</dbReference>
<keyword evidence="4" id="KW-0378">Hydrolase</keyword>
<dbReference type="InterPro" id="IPR036116">
    <property type="entry name" value="FN3_sf"/>
</dbReference>
<dbReference type="GO" id="GO:0005576">
    <property type="term" value="C:extracellular region"/>
    <property type="evidence" value="ECO:0007669"/>
    <property type="project" value="UniProtKB-SubCell"/>
</dbReference>
<feature type="chain" id="PRO_5002755128" evidence="2">
    <location>
        <begin position="25"/>
        <end position="2023"/>
    </location>
</feature>
<evidence type="ECO:0000256" key="1">
    <source>
        <dbReference type="ARBA" id="ARBA00022729"/>
    </source>
</evidence>
<dbReference type="EMBL" id="CU466930">
    <property type="protein sequence ID" value="CAO81561.1"/>
    <property type="molecule type" value="Genomic_DNA"/>
</dbReference>
<accession>B0VJA7</accession>
<dbReference type="CDD" id="cd10913">
    <property type="entry name" value="Peptidase_C25_N_gingipain"/>
    <property type="match status" value="1"/>
</dbReference>
<dbReference type="InterPro" id="IPR039392">
    <property type="entry name" value="Gingipain_N"/>
</dbReference>
<dbReference type="STRING" id="459349.CLOAM1725"/>
<dbReference type="Pfam" id="PF01364">
    <property type="entry name" value="Peptidase_C25"/>
    <property type="match status" value="1"/>
</dbReference>
<dbReference type="CDD" id="cd00063">
    <property type="entry name" value="FN3"/>
    <property type="match status" value="1"/>
</dbReference>
<dbReference type="Gene3D" id="2.60.40.10">
    <property type="entry name" value="Immunoglobulins"/>
    <property type="match status" value="5"/>
</dbReference>
<dbReference type="SUPFAM" id="SSF49265">
    <property type="entry name" value="Fibronectin type III"/>
    <property type="match status" value="1"/>
</dbReference>
<evidence type="ECO:0000313" key="4">
    <source>
        <dbReference type="EMBL" id="CAO81561.1"/>
    </source>
</evidence>
<dbReference type="InterPro" id="IPR029030">
    <property type="entry name" value="Caspase-like_dom_sf"/>
</dbReference>
<organism evidence="4 5">
    <name type="scientific">Cloacimonas acidaminovorans (strain Evry)</name>
    <dbReference type="NCBI Taxonomy" id="459349"/>
    <lineage>
        <taxon>Bacteria</taxon>
        <taxon>Pseudomonadati</taxon>
        <taxon>Candidatus Cloacimonadota</taxon>
        <taxon>Candidatus Cloacimonadia</taxon>
        <taxon>Candidatus Cloacimonadales</taxon>
        <taxon>Candidatus Cloacimonadaceae</taxon>
        <taxon>Candidatus Cloacimonas</taxon>
    </lineage>
</organism>
<protein>
    <submittedName>
        <fullName evidence="4">Gingipain R</fullName>
        <ecNumber evidence="4">3.4.22.37</ecNumber>
    </submittedName>
</protein>
<dbReference type="Pfam" id="PF08126">
    <property type="entry name" value="Propeptide_C25"/>
    <property type="match status" value="1"/>
</dbReference>
<dbReference type="PROSITE" id="PS50853">
    <property type="entry name" value="FN3"/>
    <property type="match status" value="1"/>
</dbReference>
<dbReference type="InterPro" id="IPR029031">
    <property type="entry name" value="Gingipain_N_sf"/>
</dbReference>
<sequence>MSEKFAFKLITLLVLLAIASLCFADANQKVIFSNSGNKAQLLNNNAEGFELQFRNQEYFLEEVETPSGKFTRINMDGFGFSQRIGEPQLPVYSKLIAVPVGAKVEFSFGRNTEITLQKSETLITNRIYPAQPSVSKSQDPALISFELKTDIYSKNEFYSGELFSVAEIGFLRGVRIFRIDYEPMRYNPVSGELKINTELNVQVKFINADFSATQDLLARTASYEFDSLYGKILLNWQKDERLNVNRYPTKMVILCPPNYVSTMQTFVNWKTQQGYKVIVTTVGTGGTVANNTTAIKNYMQTLWNSATASDPAPTYLLIVGDTSTSGDNIIANTGGTSSSHITDLTYVQLNGTDYLPELYFGRFSVASATELTNVINKTITFEKTTMPDLSYLGKTVLIAGADATYGPTHGNGAINYGTTQYFNSAHNITSNTYLYPASGSSNAQIIANASEGRGYINYTAHGSQTSWADPTFTISDINGLNNTNKYSVVVGNCCLTNAFDTGVCFGEAFLRANNKGAVTYIGGTNSTYWDEDYWWAVGSKGTANGSAPAYDASKLGAYDAMFHTHSEAFTNWATTVGEAVMMGNSAVVQAGSSLSNYYWEIYSIMGDPSLMPYYGVPTTNTATFPASIIIGATSITVTATPYSRVALSKDGVLYGSDIVPASGTLTLTINPITTAGTATLVITAQNKITRIENITVNAGDTPYISVDSCTYSDSNNNIPEYNETGYYSVTFKNLGQVASSSATATLTCSTTGITITDGTEALSAIAAGGTLTKTNAFRFNVANNITNQLQANFKITITSGTYTWEYNFTQTLYAPALAFGDITISDPTGNNNGKLDPGETATLSIPLNNSGGANSPAGAATLTCTTTGITINNGSASFTAITAGSSANLNFTITAASSVSQGTLAALNFNATAGAYTAAKTQNLEIGAPTVVTIGTGTSTQSYPLDRYYNYSAFEAIYLASELQYAGTIKSIGFYKASGNDVSPIDSVTIYMKNTTETSLSDGTYATTGYTQVYSGSFTNDATSGWMSVDLSPQFTCNGSNLAILIVKGNQAYTSDYPNWTYTTTPTTRVRCNHSDSAAPTSLTVSTSLPNLQIKIFPTPGFLYPPQNLTAAPRNGSVILSWQAPVSGQPTGYKIYKNSALLTTVPGLTYTDNAVVNGTTYSYYLKAVYATGESNPTATVTATPFNVFETGAIIGSGTASTGTTEASPINVYYQSLHGQSVYTKAELNAAGVVGPVYISQVGFNVTGVPNKTMPNFVVRMKHTPATDVSSWIDNTDLITVYTNANYTISTTGYNMLTLSTPFLWNGTDNLLIDTAFGLIGSYSSTGTVQYTSMANGYRFTRNDYADQTNVFSSGSTSVYKPNVKLILTAVSGNPQISVNPTSFSFGSVAVGTTSTQNFTIINTGGSTLTGSIITPTGYSVTAAVKEMRNTLSFSIPAGQSKTYILSFSPVSAISYNGNVTISSNSQTQANLSLPVTGSGFIPPTISVNTNTLSATLITGAESTQTFTISNTGSQSLTYTMVVSEPTGRNEVIIPAKTTGSKSIAGSTLTLNADEYTSGTTVDWTFTVTNASTDTEWLKEVIVTFPAGVTVNSATNFVGGSGGDLIPDLTTGTGITISWFGTGSSGWGVIYGSESATATVNVTIGTGLVTTIVLPYTINGDEYNAEPHTVSGEISLACSLPPVEWFSVTPNSGNIPAGGNQTISGHFSAVGMAEGIYNAVLTIQSNDPVHPITTLPVTMDVSSGNHSPRITLPESFSFAKNGSLTVAFASYISDADNDPLTLSVSGNNHIHIAINGTQVTFTADLNWVGSENITFGVSDGELTAYDNVIVIVNPVNVPDWQPIVYPNNPATVYAQVSIEGIPAQLNDLVGAFVNNECRGTGEIVLIDRATAYSTILVNLASDGELVQFKIYSYANDTVYPVQETLTMQTGNVYGSAENPVVLNGTFNIVLTPPQVNLVSYQNTYRLTWNAVPNANNYRIYSCSEPYGTYQLVHTTANLYWEIPTTQQKCFFKVVAEQIGISKGK</sequence>
<evidence type="ECO:0000256" key="2">
    <source>
        <dbReference type="SAM" id="SignalP"/>
    </source>
</evidence>
<keyword evidence="1 2" id="KW-0732">Signal</keyword>
<dbReference type="eggNOG" id="COG1361">
    <property type="taxonomic scope" value="Bacteria"/>
</dbReference>
<dbReference type="Gene3D" id="3.40.50.1460">
    <property type="match status" value="1"/>
</dbReference>
<name>B0VJA7_CLOAI</name>
<dbReference type="InterPro" id="IPR012600">
    <property type="entry name" value="Propeptide_C25"/>
</dbReference>
<dbReference type="InterPro" id="IPR003961">
    <property type="entry name" value="FN3_dom"/>
</dbReference>
<feature type="signal peptide" evidence="2">
    <location>
        <begin position="1"/>
        <end position="24"/>
    </location>
</feature>
<dbReference type="SUPFAM" id="SSF52129">
    <property type="entry name" value="Caspase-like"/>
    <property type="match status" value="1"/>
</dbReference>
<dbReference type="InterPro" id="IPR038490">
    <property type="entry name" value="Gingipain_propep_sf"/>
</dbReference>
<dbReference type="GO" id="GO:0006508">
    <property type="term" value="P:proteolysis"/>
    <property type="evidence" value="ECO:0007669"/>
    <property type="project" value="InterPro"/>
</dbReference>
<dbReference type="Gene3D" id="2.60.40.3800">
    <property type="match status" value="1"/>
</dbReference>
<reference evidence="4 5" key="1">
    <citation type="journal article" date="2008" name="J. Bacteriol.">
        <title>'Candidatus Cloacamonas acidaminovorans': genome sequence reconstruction provides a first glimpse of a new bacterial division.</title>
        <authorList>
            <person name="Pelletier E."/>
            <person name="Kreimeyer A."/>
            <person name="Bocs S."/>
            <person name="Rouy Z."/>
            <person name="Gyapay G."/>
            <person name="Chouari R."/>
            <person name="Riviere D."/>
            <person name="Ganesan A."/>
            <person name="Daegelen P."/>
            <person name="Sghir A."/>
            <person name="Cohen G.N."/>
            <person name="Medigue C."/>
            <person name="Weissenbach J."/>
            <person name="Le Paslier D."/>
        </authorList>
    </citation>
    <scope>NUCLEOTIDE SEQUENCE [LARGE SCALE GENOMIC DNA]</scope>
    <source>
        <strain evidence="5">Evry</strain>
    </source>
</reference>
<evidence type="ECO:0000259" key="3">
    <source>
        <dbReference type="PROSITE" id="PS50853"/>
    </source>
</evidence>
<dbReference type="RefSeq" id="WP_015425419.1">
    <property type="nucleotide sequence ID" value="NC_020449.1"/>
</dbReference>
<evidence type="ECO:0000313" key="5">
    <source>
        <dbReference type="Proteomes" id="UP000002019"/>
    </source>
</evidence>
<proteinExistence type="predicted"/>
<dbReference type="SMART" id="SM00060">
    <property type="entry name" value="FN3"/>
    <property type="match status" value="1"/>
</dbReference>
<dbReference type="OrthoDB" id="906679at2"/>
<dbReference type="eggNOG" id="COG2957">
    <property type="taxonomic scope" value="Bacteria"/>
</dbReference>
<dbReference type="EC" id="3.4.22.37" evidence="4"/>
<dbReference type="InterPro" id="IPR013783">
    <property type="entry name" value="Ig-like_fold"/>
</dbReference>
<dbReference type="Proteomes" id="UP000002019">
    <property type="component" value="Chromosome"/>
</dbReference>
<dbReference type="KEGG" id="caci:CLOAM1725"/>
<feature type="domain" description="Fibronectin type-III" evidence="3">
    <location>
        <begin position="1105"/>
        <end position="1190"/>
    </location>
</feature>
<gene>
    <name evidence="4" type="ordered locus">CLOAM1725</name>
</gene>
<dbReference type="HOGENOM" id="CLU_233537_0_0_0"/>
<dbReference type="InterPro" id="IPR001769">
    <property type="entry name" value="Gingipain"/>
</dbReference>
<dbReference type="NCBIfam" id="NF012200">
    <property type="entry name" value="choice_anch_D"/>
    <property type="match status" value="1"/>
</dbReference>
<dbReference type="GO" id="GO:0004197">
    <property type="term" value="F:cysteine-type endopeptidase activity"/>
    <property type="evidence" value="ECO:0007669"/>
    <property type="project" value="InterPro"/>
</dbReference>